<accession>A0A0C3G8T3</accession>
<keyword evidence="3" id="KW-1185">Reference proteome</keyword>
<dbReference type="OrthoDB" id="2895477at2759"/>
<dbReference type="Proteomes" id="UP000054166">
    <property type="component" value="Unassembled WGS sequence"/>
</dbReference>
<evidence type="ECO:0000313" key="2">
    <source>
        <dbReference type="EMBL" id="KIM87061.1"/>
    </source>
</evidence>
<gene>
    <name evidence="2" type="ORF">PILCRDRAFT_815518</name>
</gene>
<proteinExistence type="predicted"/>
<sequence>MSPLLSSDLSCRSKSCSCLDSDGHDASISLALIKPLPSSLKLQMYNICFDDIAPTAISQAPVVARPRFSHLCDDQDTVQGEEQERLNHVTDNSLPEYESETATLANSSPRISLDLDITRDSFHPAEEEHTQEHACSLAAHSALGVQLLEALQSQLSTQRIMKSDNSARDALSNSLRTIRAQYAQVSRALREELKTNSSLSADLQTEHAARKLAEDALADILLQNFTLFEHNKLLISRDTALRNDTSFISKFTADHRTRFASKDKLRSAFLVRSFGEDVANPDCHSRHSSISAAPRTQDILIDSLPRTQSMIDLPGSISPKAESRHTTLEIQLVAVQDELHITKRQLSATEQRCDTLSAKVASLQKYMSSCVDTCSTALEVERGLRYEVEMRVHELLCETTALKGQAKIVEGEFDGEKTEKDGYVHQMSSITATILERCESLEKENLKQKDLIRDMSEKLATRGDLQTEAKQLRDDITCYEKLTNDLQMKEKERSVDMRLGAKAGKVCGLCPEEEENAHECPDIQRTVACITRPRQFVQNGFLEASCEWYDRRTASSG</sequence>
<keyword evidence="1" id="KW-0175">Coiled coil</keyword>
<dbReference type="HOGENOM" id="CLU_489250_0_0_1"/>
<organism evidence="2 3">
    <name type="scientific">Piloderma croceum (strain F 1598)</name>
    <dbReference type="NCBI Taxonomy" id="765440"/>
    <lineage>
        <taxon>Eukaryota</taxon>
        <taxon>Fungi</taxon>
        <taxon>Dikarya</taxon>
        <taxon>Basidiomycota</taxon>
        <taxon>Agaricomycotina</taxon>
        <taxon>Agaricomycetes</taxon>
        <taxon>Agaricomycetidae</taxon>
        <taxon>Atheliales</taxon>
        <taxon>Atheliaceae</taxon>
        <taxon>Piloderma</taxon>
    </lineage>
</organism>
<reference evidence="2 3" key="1">
    <citation type="submission" date="2014-04" db="EMBL/GenBank/DDBJ databases">
        <authorList>
            <consortium name="DOE Joint Genome Institute"/>
            <person name="Kuo A."/>
            <person name="Tarkka M."/>
            <person name="Buscot F."/>
            <person name="Kohler A."/>
            <person name="Nagy L.G."/>
            <person name="Floudas D."/>
            <person name="Copeland A."/>
            <person name="Barry K.W."/>
            <person name="Cichocki N."/>
            <person name="Veneault-Fourrey C."/>
            <person name="LaButti K."/>
            <person name="Lindquist E.A."/>
            <person name="Lipzen A."/>
            <person name="Lundell T."/>
            <person name="Morin E."/>
            <person name="Murat C."/>
            <person name="Sun H."/>
            <person name="Tunlid A."/>
            <person name="Henrissat B."/>
            <person name="Grigoriev I.V."/>
            <person name="Hibbett D.S."/>
            <person name="Martin F."/>
            <person name="Nordberg H.P."/>
            <person name="Cantor M.N."/>
            <person name="Hua S.X."/>
        </authorList>
    </citation>
    <scope>NUCLEOTIDE SEQUENCE [LARGE SCALE GENOMIC DNA]</scope>
    <source>
        <strain evidence="2 3">F 1598</strain>
    </source>
</reference>
<feature type="coiled-coil region" evidence="1">
    <location>
        <begin position="438"/>
        <end position="482"/>
    </location>
</feature>
<name>A0A0C3G8T3_PILCF</name>
<dbReference type="AlphaFoldDB" id="A0A0C3G8T3"/>
<protein>
    <submittedName>
        <fullName evidence="2">Uncharacterized protein</fullName>
    </submittedName>
</protein>
<evidence type="ECO:0000313" key="3">
    <source>
        <dbReference type="Proteomes" id="UP000054166"/>
    </source>
</evidence>
<reference evidence="3" key="2">
    <citation type="submission" date="2015-01" db="EMBL/GenBank/DDBJ databases">
        <title>Evolutionary Origins and Diversification of the Mycorrhizal Mutualists.</title>
        <authorList>
            <consortium name="DOE Joint Genome Institute"/>
            <consortium name="Mycorrhizal Genomics Consortium"/>
            <person name="Kohler A."/>
            <person name="Kuo A."/>
            <person name="Nagy L.G."/>
            <person name="Floudas D."/>
            <person name="Copeland A."/>
            <person name="Barry K.W."/>
            <person name="Cichocki N."/>
            <person name="Veneault-Fourrey C."/>
            <person name="LaButti K."/>
            <person name="Lindquist E.A."/>
            <person name="Lipzen A."/>
            <person name="Lundell T."/>
            <person name="Morin E."/>
            <person name="Murat C."/>
            <person name="Riley R."/>
            <person name="Ohm R."/>
            <person name="Sun H."/>
            <person name="Tunlid A."/>
            <person name="Henrissat B."/>
            <person name="Grigoriev I.V."/>
            <person name="Hibbett D.S."/>
            <person name="Martin F."/>
        </authorList>
    </citation>
    <scope>NUCLEOTIDE SEQUENCE [LARGE SCALE GENOMIC DNA]</scope>
    <source>
        <strain evidence="3">F 1598</strain>
    </source>
</reference>
<evidence type="ECO:0000256" key="1">
    <source>
        <dbReference type="SAM" id="Coils"/>
    </source>
</evidence>
<dbReference type="EMBL" id="KN832980">
    <property type="protein sequence ID" value="KIM87061.1"/>
    <property type="molecule type" value="Genomic_DNA"/>
</dbReference>
<dbReference type="InParanoid" id="A0A0C3G8T3"/>